<keyword evidence="4" id="KW-1185">Reference proteome</keyword>
<dbReference type="InterPro" id="IPR012347">
    <property type="entry name" value="Ferritin-like"/>
</dbReference>
<sequence>MKMLTGLAMMLATAAALPAAAQTPPPPPPPEAKTQAMPYVMASGMSDLYEINSSQIALQKAQSPAVKRFANMMIKEHQKTTAKTMAAAKKAGLNPTPPMLDAGATASINELQTAAPGDFDRIYLAQQLPAHQAALDLQQSYASGGDQAALRANAKAAAPIVKRHVDMVTKMQAGDMKGGNHSM</sequence>
<dbReference type="PANTHER" id="PTHR38593">
    <property type="entry name" value="BLR2558 PROTEIN"/>
    <property type="match status" value="1"/>
</dbReference>
<dbReference type="PANTHER" id="PTHR38593:SF1">
    <property type="entry name" value="BLR2558 PROTEIN"/>
    <property type="match status" value="1"/>
</dbReference>
<evidence type="ECO:0000256" key="1">
    <source>
        <dbReference type="SAM" id="SignalP"/>
    </source>
</evidence>
<evidence type="ECO:0000259" key="2">
    <source>
        <dbReference type="Pfam" id="PF13628"/>
    </source>
</evidence>
<name>A0ABX2JF87_9SPHN</name>
<evidence type="ECO:0000313" key="4">
    <source>
        <dbReference type="Proteomes" id="UP000621447"/>
    </source>
</evidence>
<dbReference type="InterPro" id="IPR025419">
    <property type="entry name" value="DUF4142"/>
</dbReference>
<comment type="caution">
    <text evidence="3">The sequence shown here is derived from an EMBL/GenBank/DDBJ whole genome shotgun (WGS) entry which is preliminary data.</text>
</comment>
<feature type="signal peptide" evidence="1">
    <location>
        <begin position="1"/>
        <end position="21"/>
    </location>
</feature>
<protein>
    <submittedName>
        <fullName evidence="3">DUF4142 domain-containing protein</fullName>
    </submittedName>
</protein>
<dbReference type="EMBL" id="JABULH010000002">
    <property type="protein sequence ID" value="NTS64793.1"/>
    <property type="molecule type" value="Genomic_DNA"/>
</dbReference>
<dbReference type="Gene3D" id="1.20.1260.10">
    <property type="match status" value="1"/>
</dbReference>
<keyword evidence="1" id="KW-0732">Signal</keyword>
<evidence type="ECO:0000313" key="3">
    <source>
        <dbReference type="EMBL" id="NTS64793.1"/>
    </source>
</evidence>
<reference evidence="3 4" key="1">
    <citation type="submission" date="2020-06" db="EMBL/GenBank/DDBJ databases">
        <title>Sphingomonas hominis sp. nov., a member of the Sphingomonas, isolated from the hair of a 22-year-old girl.</title>
        <authorList>
            <person name="Zhang D.-F."/>
            <person name="Cui X.-W."/>
        </authorList>
    </citation>
    <scope>NUCLEOTIDE SEQUENCE [LARGE SCALE GENOMIC DNA]</scope>
    <source>
        <strain evidence="3 4">HHU CXW</strain>
    </source>
</reference>
<gene>
    <name evidence="3" type="ORF">HRV97_06435</name>
</gene>
<feature type="chain" id="PRO_5045539749" evidence="1">
    <location>
        <begin position="22"/>
        <end position="183"/>
    </location>
</feature>
<organism evidence="3 4">
    <name type="scientific">Sphingomonas hominis</name>
    <dbReference type="NCBI Taxonomy" id="2741495"/>
    <lineage>
        <taxon>Bacteria</taxon>
        <taxon>Pseudomonadati</taxon>
        <taxon>Pseudomonadota</taxon>
        <taxon>Alphaproteobacteria</taxon>
        <taxon>Sphingomonadales</taxon>
        <taxon>Sphingomonadaceae</taxon>
        <taxon>Sphingomonas</taxon>
    </lineage>
</organism>
<accession>A0ABX2JF87</accession>
<feature type="domain" description="DUF4142" evidence="2">
    <location>
        <begin position="40"/>
        <end position="170"/>
    </location>
</feature>
<dbReference type="Proteomes" id="UP000621447">
    <property type="component" value="Unassembled WGS sequence"/>
</dbReference>
<proteinExistence type="predicted"/>
<dbReference type="Pfam" id="PF13628">
    <property type="entry name" value="DUF4142"/>
    <property type="match status" value="1"/>
</dbReference>